<keyword evidence="5" id="KW-0808">Transferase</keyword>
<keyword evidence="6" id="KW-0949">S-adenosyl-L-methionine</keyword>
<dbReference type="RefSeq" id="WP_345731548.1">
    <property type="nucleotide sequence ID" value="NZ_BAAAYN010000043.1"/>
</dbReference>
<comment type="caution">
    <text evidence="9">The sequence shown here is derived from an EMBL/GenBank/DDBJ whole genome shotgun (WGS) entry which is preliminary data.</text>
</comment>
<dbReference type="Pfam" id="PF00590">
    <property type="entry name" value="TP_methylase"/>
    <property type="match status" value="1"/>
</dbReference>
<feature type="domain" description="Tetrapyrrole methylase" evidence="8">
    <location>
        <begin position="2"/>
        <end position="208"/>
    </location>
</feature>
<sequence length="239" mass="24850">MKLIGVGVGPGDPELVTVKAVRMMRAADRVYVPVLSADETGYAEITVRTHVDHDRIERLIFAPPAAPDEPDAASEAVARYLHAKGPGGSVVFATIGDPNVYSAFTTLAQSVRALLPDVTIETVPGVTAAQDLASRSRVPLVEGGDLLTLLPLGAGVGGLSDVLDRPGSVVVYKSGRHLIGVKEAVRRAGRLHGALYGARLGLPGEVVRPLASADGNIAPYLSSVLVPARRSSLVRSGAQ</sequence>
<evidence type="ECO:0000256" key="4">
    <source>
        <dbReference type="ARBA" id="ARBA00022603"/>
    </source>
</evidence>
<dbReference type="PANTHER" id="PTHR43467:SF2">
    <property type="entry name" value="COBALT-PRECORRIN-2 C(20)-METHYLTRANSFERASE"/>
    <property type="match status" value="1"/>
</dbReference>
<evidence type="ECO:0000256" key="1">
    <source>
        <dbReference type="ARBA" id="ARBA00004953"/>
    </source>
</evidence>
<keyword evidence="4" id="KW-0489">Methyltransferase</keyword>
<comment type="similarity">
    <text evidence="2 7">Belongs to the precorrin methyltransferase family.</text>
</comment>
<evidence type="ECO:0000256" key="7">
    <source>
        <dbReference type="PIRNR" id="PIRNR036427"/>
    </source>
</evidence>
<keyword evidence="10" id="KW-1185">Reference proteome</keyword>
<dbReference type="EMBL" id="BAAAYN010000043">
    <property type="protein sequence ID" value="GAA3393519.1"/>
    <property type="molecule type" value="Genomic_DNA"/>
</dbReference>
<reference evidence="10" key="1">
    <citation type="journal article" date="2019" name="Int. J. Syst. Evol. Microbiol.">
        <title>The Global Catalogue of Microorganisms (GCM) 10K type strain sequencing project: providing services to taxonomists for standard genome sequencing and annotation.</title>
        <authorList>
            <consortium name="The Broad Institute Genomics Platform"/>
            <consortium name="The Broad Institute Genome Sequencing Center for Infectious Disease"/>
            <person name="Wu L."/>
            <person name="Ma J."/>
        </authorList>
    </citation>
    <scope>NUCLEOTIDE SEQUENCE [LARGE SCALE GENOMIC DNA]</scope>
    <source>
        <strain evidence="10">JCM 9458</strain>
    </source>
</reference>
<evidence type="ECO:0000259" key="8">
    <source>
        <dbReference type="Pfam" id="PF00590"/>
    </source>
</evidence>
<gene>
    <name evidence="9" type="primary">cobI</name>
    <name evidence="9" type="ORF">GCM10020369_59380</name>
</gene>
<evidence type="ECO:0000256" key="6">
    <source>
        <dbReference type="ARBA" id="ARBA00022691"/>
    </source>
</evidence>
<dbReference type="Proteomes" id="UP001501676">
    <property type="component" value="Unassembled WGS sequence"/>
</dbReference>
<protein>
    <submittedName>
        <fullName evidence="9">Precorrin-2 C(20)-methyltransferase</fullName>
    </submittedName>
</protein>
<dbReference type="SUPFAM" id="SSF53790">
    <property type="entry name" value="Tetrapyrrole methylase"/>
    <property type="match status" value="1"/>
</dbReference>
<comment type="pathway">
    <text evidence="1">Cofactor biosynthesis; adenosylcobalamin biosynthesis.</text>
</comment>
<dbReference type="InterPro" id="IPR012382">
    <property type="entry name" value="CobI/CbiL"/>
</dbReference>
<dbReference type="InterPro" id="IPR000878">
    <property type="entry name" value="4pyrrol_Mease"/>
</dbReference>
<dbReference type="InterPro" id="IPR014776">
    <property type="entry name" value="4pyrrole_Mease_sub2"/>
</dbReference>
<evidence type="ECO:0000313" key="10">
    <source>
        <dbReference type="Proteomes" id="UP001501676"/>
    </source>
</evidence>
<dbReference type="PIRSF" id="PIRSF036427">
    <property type="entry name" value="Precrrn-2_mtase"/>
    <property type="match status" value="1"/>
</dbReference>
<organism evidence="9 10">
    <name type="scientific">Cryptosporangium minutisporangium</name>
    <dbReference type="NCBI Taxonomy" id="113569"/>
    <lineage>
        <taxon>Bacteria</taxon>
        <taxon>Bacillati</taxon>
        <taxon>Actinomycetota</taxon>
        <taxon>Actinomycetes</taxon>
        <taxon>Cryptosporangiales</taxon>
        <taxon>Cryptosporangiaceae</taxon>
        <taxon>Cryptosporangium</taxon>
    </lineage>
</organism>
<dbReference type="PANTHER" id="PTHR43467">
    <property type="entry name" value="COBALT-PRECORRIN-2 C(20)-METHYLTRANSFERASE"/>
    <property type="match status" value="1"/>
</dbReference>
<evidence type="ECO:0000256" key="5">
    <source>
        <dbReference type="ARBA" id="ARBA00022679"/>
    </source>
</evidence>
<dbReference type="Gene3D" id="3.40.1010.10">
    <property type="entry name" value="Cobalt-precorrin-4 Transmethylase, Domain 1"/>
    <property type="match status" value="1"/>
</dbReference>
<dbReference type="InterPro" id="IPR035996">
    <property type="entry name" value="4pyrrol_Methylase_sf"/>
</dbReference>
<dbReference type="NCBIfam" id="TIGR01467">
    <property type="entry name" value="cobI_cbiL"/>
    <property type="match status" value="1"/>
</dbReference>
<name>A0ABP6T581_9ACTN</name>
<evidence type="ECO:0000313" key="9">
    <source>
        <dbReference type="EMBL" id="GAA3393519.1"/>
    </source>
</evidence>
<proteinExistence type="inferred from homology"/>
<dbReference type="InterPro" id="IPR014777">
    <property type="entry name" value="4pyrrole_Mease_sub1"/>
</dbReference>
<evidence type="ECO:0000256" key="2">
    <source>
        <dbReference type="ARBA" id="ARBA00005879"/>
    </source>
</evidence>
<dbReference type="InterPro" id="IPR006364">
    <property type="entry name" value="CobI/CbiL/CobIJ_dom"/>
</dbReference>
<dbReference type="Gene3D" id="3.30.950.10">
    <property type="entry name" value="Methyltransferase, Cobalt-precorrin-4 Transmethylase, Domain 2"/>
    <property type="match status" value="1"/>
</dbReference>
<accession>A0ABP6T581</accession>
<evidence type="ECO:0000256" key="3">
    <source>
        <dbReference type="ARBA" id="ARBA00022573"/>
    </source>
</evidence>
<keyword evidence="3" id="KW-0169">Cobalamin biosynthesis</keyword>
<dbReference type="CDD" id="cd11645">
    <property type="entry name" value="Precorrin_2_C20_MT"/>
    <property type="match status" value="1"/>
</dbReference>